<protein>
    <submittedName>
        <fullName evidence="2">Helix-turn-helix transcriptional regulator</fullName>
    </submittedName>
</protein>
<dbReference type="CDD" id="cd00093">
    <property type="entry name" value="HTH_XRE"/>
    <property type="match status" value="1"/>
</dbReference>
<dbReference type="EMBL" id="JARQBZ010000018">
    <property type="protein sequence ID" value="MDT2834396.1"/>
    <property type="molecule type" value="Genomic_DNA"/>
</dbReference>
<dbReference type="AlphaFoldDB" id="A0AAW8U8T1"/>
<feature type="domain" description="HTH-type transcriptional regulator Rgg C-terminal" evidence="1">
    <location>
        <begin position="100"/>
        <end position="271"/>
    </location>
</feature>
<dbReference type="InterPro" id="IPR010982">
    <property type="entry name" value="Lambda_DNA-bd_dom_sf"/>
</dbReference>
<name>A0AAW8U8T1_9ENTE</name>
<dbReference type="NCBIfam" id="TIGR01716">
    <property type="entry name" value="RGG_Cterm"/>
    <property type="match status" value="1"/>
</dbReference>
<evidence type="ECO:0000313" key="2">
    <source>
        <dbReference type="EMBL" id="MDT2834396.1"/>
    </source>
</evidence>
<dbReference type="InterPro" id="IPR010057">
    <property type="entry name" value="Transcription_activator_Rgg_C"/>
</dbReference>
<gene>
    <name evidence="2" type="ORF">P7H70_10145</name>
</gene>
<dbReference type="Pfam" id="PF21259">
    <property type="entry name" value="Rgg_C"/>
    <property type="match status" value="1"/>
</dbReference>
<dbReference type="RefSeq" id="WP_311985399.1">
    <property type="nucleotide sequence ID" value="NZ_JARQBZ010000018.1"/>
</dbReference>
<reference evidence="2" key="1">
    <citation type="submission" date="2023-03" db="EMBL/GenBank/DDBJ databases">
        <authorList>
            <person name="Shen W."/>
            <person name="Cai J."/>
        </authorList>
    </citation>
    <scope>NUCLEOTIDE SEQUENCE</scope>
    <source>
        <strain evidence="2">P96-3</strain>
    </source>
</reference>
<dbReference type="Gene3D" id="1.25.40.10">
    <property type="entry name" value="Tetratricopeptide repeat domain"/>
    <property type="match status" value="1"/>
</dbReference>
<proteinExistence type="predicted"/>
<dbReference type="GO" id="GO:0003677">
    <property type="term" value="F:DNA binding"/>
    <property type="evidence" value="ECO:0007669"/>
    <property type="project" value="InterPro"/>
</dbReference>
<dbReference type="Proteomes" id="UP001268577">
    <property type="component" value="Unassembled WGS sequence"/>
</dbReference>
<organism evidence="2 3">
    <name type="scientific">Vagococcus carniphilus</name>
    <dbReference type="NCBI Taxonomy" id="218144"/>
    <lineage>
        <taxon>Bacteria</taxon>
        <taxon>Bacillati</taxon>
        <taxon>Bacillota</taxon>
        <taxon>Bacilli</taxon>
        <taxon>Lactobacillales</taxon>
        <taxon>Enterococcaceae</taxon>
        <taxon>Vagococcus</taxon>
    </lineage>
</organism>
<comment type="caution">
    <text evidence="2">The sequence shown here is derived from an EMBL/GenBank/DDBJ whole genome shotgun (WGS) entry which is preliminary data.</text>
</comment>
<dbReference type="InterPro" id="IPR053163">
    <property type="entry name" value="HTH-type_regulator_Rgg"/>
</dbReference>
<sequence>MENFGETFKNIRTDKGFSLVDAARGIVSTQFLSKFEKGEANITVNKLNGVLNNIFVSWAEFMKIHDGDNLDSVLSFSNKLNEIIFANNYYELDKQTQRLLESYTETGAVKDLHLATMIQGIYFPIIEKEMVQENIKKVSEHLRQIDDWYSYENFLFGSMVNNLTDEEIKVYYKRVVRYFLKRQELGLEYDTLTVELYYTLLSRYVKDKNIDSANEIVNYFEKHVDTRSDPQYLFGNIILKHKMGILHMLQGDREKGEEEVRDTIKALELVGGYDGVINNMFKDLQQTIKYLES</sequence>
<dbReference type="InterPro" id="IPR011990">
    <property type="entry name" value="TPR-like_helical_dom_sf"/>
</dbReference>
<evidence type="ECO:0000259" key="1">
    <source>
        <dbReference type="Pfam" id="PF21259"/>
    </source>
</evidence>
<dbReference type="InterPro" id="IPR001387">
    <property type="entry name" value="Cro/C1-type_HTH"/>
</dbReference>
<dbReference type="PANTHER" id="PTHR37038">
    <property type="entry name" value="TRANSCRIPTIONAL REGULATOR-RELATED"/>
    <property type="match status" value="1"/>
</dbReference>
<accession>A0AAW8U8T1</accession>
<evidence type="ECO:0000313" key="3">
    <source>
        <dbReference type="Proteomes" id="UP001268577"/>
    </source>
</evidence>
<dbReference type="SUPFAM" id="SSF47413">
    <property type="entry name" value="lambda repressor-like DNA-binding domains"/>
    <property type="match status" value="1"/>
</dbReference>